<dbReference type="Gene3D" id="3.90.550.10">
    <property type="entry name" value="Spore Coat Polysaccharide Biosynthesis Protein SpsA, Chain A"/>
    <property type="match status" value="1"/>
</dbReference>
<dbReference type="InterPro" id="IPR029044">
    <property type="entry name" value="Nucleotide-diphossugar_trans"/>
</dbReference>
<dbReference type="EMBL" id="JAIWQS010000005">
    <property type="protein sequence ID" value="KAJ8765262.1"/>
    <property type="molecule type" value="Genomic_DNA"/>
</dbReference>
<evidence type="ECO:0000313" key="3">
    <source>
        <dbReference type="Proteomes" id="UP001159364"/>
    </source>
</evidence>
<keyword evidence="1" id="KW-0732">Signal</keyword>
<dbReference type="PANTHER" id="PTHR33604">
    <property type="entry name" value="OSJNBA0004B13.7 PROTEIN"/>
    <property type="match status" value="1"/>
</dbReference>
<name>A0AAV8TEF1_9ROSI</name>
<accession>A0AAV8TEF1</accession>
<feature type="chain" id="PRO_5043720533" evidence="1">
    <location>
        <begin position="25"/>
        <end position="620"/>
    </location>
</feature>
<proteinExistence type="predicted"/>
<sequence>MVGPPKKHFIPLLLLLSLFALVFLSHFPFYEHSISTSSDQFFTPIDKAQKQPNSRFTFLIKVLTFNRLDSLTRCLRSLATVDYGNDTVHLHIYVDHFLQSNDSLDVLDQRLDLAHGILEFVDGFKWDFGNKVVHYRTTNLGLQGQWLESWWPGSDDEFAFVVEDDLEVSPVFYQFVRALISNYYYNVSNFSPSVYGVSLQRPRFVPGKHGNKIKLDNGTQLFLYQLVGTWGQILFPRPWKEFRLWYDIHKAKGIKPFLDGMVTTGWYKRMGERIWTPWFIKFIHSRGYFNIYTNFEHERALSVSHRDAGVNYGKNVGPDSQLIDSSYFDLSCPEKQPLSNLKWYDFCFREVHPGRVIRSLDELGSVLVSVQSQKAVFLVNLFGAPEEVIKNLLCRFEKLDIENYILLGFQSDFVFDLARRGHPVIEAEQFLSSIGAQKLLKSQNPSTKLMLSILLKAYVIDKCIEDGYDSWTLDSNMILVKNNPFHKLVHYRNDFSVGKSLDLFFARGSSSAKKVWNGFLKKLALTNDQVLLQMKSRSFVYIVDKLLNENGVEIRRIDDTTFGMKIEPKSVNKSSLEDGKKIIYWSSEIGSDLIRKRLEELGMWDLDADSSCAAVVCHHQ</sequence>
<dbReference type="SUPFAM" id="SSF53448">
    <property type="entry name" value="Nucleotide-diphospho-sugar transferases"/>
    <property type="match status" value="1"/>
</dbReference>
<dbReference type="PANTHER" id="PTHR33604:SF3">
    <property type="entry name" value="OSJNBA0004B13.7 PROTEIN"/>
    <property type="match status" value="1"/>
</dbReference>
<comment type="caution">
    <text evidence="2">The sequence shown here is derived from an EMBL/GenBank/DDBJ whole genome shotgun (WGS) entry which is preliminary data.</text>
</comment>
<organism evidence="2 3">
    <name type="scientific">Erythroxylum novogranatense</name>
    <dbReference type="NCBI Taxonomy" id="1862640"/>
    <lineage>
        <taxon>Eukaryota</taxon>
        <taxon>Viridiplantae</taxon>
        <taxon>Streptophyta</taxon>
        <taxon>Embryophyta</taxon>
        <taxon>Tracheophyta</taxon>
        <taxon>Spermatophyta</taxon>
        <taxon>Magnoliopsida</taxon>
        <taxon>eudicotyledons</taxon>
        <taxon>Gunneridae</taxon>
        <taxon>Pentapetalae</taxon>
        <taxon>rosids</taxon>
        <taxon>fabids</taxon>
        <taxon>Malpighiales</taxon>
        <taxon>Erythroxylaceae</taxon>
        <taxon>Erythroxylum</taxon>
    </lineage>
</organism>
<evidence type="ECO:0000256" key="1">
    <source>
        <dbReference type="SAM" id="SignalP"/>
    </source>
</evidence>
<dbReference type="Proteomes" id="UP001159364">
    <property type="component" value="Linkage Group LG05"/>
</dbReference>
<keyword evidence="3" id="KW-1185">Reference proteome</keyword>
<gene>
    <name evidence="2" type="ORF">K2173_011959</name>
</gene>
<reference evidence="2 3" key="1">
    <citation type="submission" date="2021-09" db="EMBL/GenBank/DDBJ databases">
        <title>Genomic insights and catalytic innovation underlie evolution of tropane alkaloids biosynthesis.</title>
        <authorList>
            <person name="Wang Y.-J."/>
            <person name="Tian T."/>
            <person name="Huang J.-P."/>
            <person name="Huang S.-X."/>
        </authorList>
    </citation>
    <scope>NUCLEOTIDE SEQUENCE [LARGE SCALE GENOMIC DNA]</scope>
    <source>
        <strain evidence="2">KIB-2018</strain>
        <tissue evidence="2">Leaf</tissue>
    </source>
</reference>
<protein>
    <submittedName>
        <fullName evidence="2">Uncharacterized protein</fullName>
    </submittedName>
</protein>
<feature type="signal peptide" evidence="1">
    <location>
        <begin position="1"/>
        <end position="24"/>
    </location>
</feature>
<evidence type="ECO:0000313" key="2">
    <source>
        <dbReference type="EMBL" id="KAJ8765262.1"/>
    </source>
</evidence>
<dbReference type="AlphaFoldDB" id="A0AAV8TEF1"/>